<dbReference type="EMBL" id="JABSTU010000002">
    <property type="protein sequence ID" value="KAH8038096.1"/>
    <property type="molecule type" value="Genomic_DNA"/>
</dbReference>
<gene>
    <name evidence="3" type="ORF">HPB51_021653</name>
</gene>
<dbReference type="Proteomes" id="UP000821866">
    <property type="component" value="Chromosome 10"/>
</dbReference>
<feature type="region of interest" description="Disordered" evidence="1">
    <location>
        <begin position="145"/>
        <end position="174"/>
    </location>
</feature>
<feature type="region of interest" description="Disordered" evidence="1">
    <location>
        <begin position="197"/>
        <end position="244"/>
    </location>
</feature>
<feature type="region of interest" description="Disordered" evidence="1">
    <location>
        <begin position="76"/>
        <end position="107"/>
    </location>
</feature>
<evidence type="ECO:0000313" key="3">
    <source>
        <dbReference type="EMBL" id="KAH8038096.1"/>
    </source>
</evidence>
<keyword evidence="2" id="KW-0812">Transmembrane</keyword>
<evidence type="ECO:0000256" key="1">
    <source>
        <dbReference type="SAM" id="MobiDB-lite"/>
    </source>
</evidence>
<protein>
    <submittedName>
        <fullName evidence="3">Uncharacterized protein</fullName>
    </submittedName>
</protein>
<organism evidence="3 4">
    <name type="scientific">Rhipicephalus microplus</name>
    <name type="common">Cattle tick</name>
    <name type="synonym">Boophilus microplus</name>
    <dbReference type="NCBI Taxonomy" id="6941"/>
    <lineage>
        <taxon>Eukaryota</taxon>
        <taxon>Metazoa</taxon>
        <taxon>Ecdysozoa</taxon>
        <taxon>Arthropoda</taxon>
        <taxon>Chelicerata</taxon>
        <taxon>Arachnida</taxon>
        <taxon>Acari</taxon>
        <taxon>Parasitiformes</taxon>
        <taxon>Ixodida</taxon>
        <taxon>Ixodoidea</taxon>
        <taxon>Ixodidae</taxon>
        <taxon>Rhipicephalinae</taxon>
        <taxon>Rhipicephalus</taxon>
        <taxon>Boophilus</taxon>
    </lineage>
</organism>
<keyword evidence="2" id="KW-1133">Transmembrane helix</keyword>
<reference evidence="3" key="2">
    <citation type="submission" date="2021-09" db="EMBL/GenBank/DDBJ databases">
        <authorList>
            <person name="Jia N."/>
            <person name="Wang J."/>
            <person name="Shi W."/>
            <person name="Du L."/>
            <person name="Sun Y."/>
            <person name="Zhan W."/>
            <person name="Jiang J."/>
            <person name="Wang Q."/>
            <person name="Zhang B."/>
            <person name="Ji P."/>
            <person name="Sakyi L.B."/>
            <person name="Cui X."/>
            <person name="Yuan T."/>
            <person name="Jiang B."/>
            <person name="Yang W."/>
            <person name="Lam T.T.-Y."/>
            <person name="Chang Q."/>
            <person name="Ding S."/>
            <person name="Wang X."/>
            <person name="Zhu J."/>
            <person name="Ruan X."/>
            <person name="Zhao L."/>
            <person name="Wei J."/>
            <person name="Que T."/>
            <person name="Du C."/>
            <person name="Cheng J."/>
            <person name="Dai P."/>
            <person name="Han X."/>
            <person name="Huang E."/>
            <person name="Gao Y."/>
            <person name="Liu J."/>
            <person name="Shao H."/>
            <person name="Ye R."/>
            <person name="Li L."/>
            <person name="Wei W."/>
            <person name="Wang X."/>
            <person name="Wang C."/>
            <person name="Huo Q."/>
            <person name="Li W."/>
            <person name="Guo W."/>
            <person name="Chen H."/>
            <person name="Chen S."/>
            <person name="Zhou L."/>
            <person name="Zhou L."/>
            <person name="Ni X."/>
            <person name="Tian J."/>
            <person name="Zhou Y."/>
            <person name="Sheng Y."/>
            <person name="Liu T."/>
            <person name="Pan Y."/>
            <person name="Xia L."/>
            <person name="Li J."/>
            <person name="Zhao F."/>
            <person name="Cao W."/>
        </authorList>
    </citation>
    <scope>NUCLEOTIDE SEQUENCE</scope>
    <source>
        <strain evidence="3">Rmic-2018</strain>
        <tissue evidence="3">Larvae</tissue>
    </source>
</reference>
<feature type="transmembrane region" description="Helical" evidence="2">
    <location>
        <begin position="117"/>
        <end position="141"/>
    </location>
</feature>
<accession>A0A9J6EVE7</accession>
<feature type="region of interest" description="Disordered" evidence="1">
    <location>
        <begin position="1"/>
        <end position="32"/>
    </location>
</feature>
<evidence type="ECO:0000256" key="2">
    <source>
        <dbReference type="SAM" id="Phobius"/>
    </source>
</evidence>
<reference evidence="3" key="1">
    <citation type="journal article" date="2020" name="Cell">
        <title>Large-Scale Comparative Analyses of Tick Genomes Elucidate Their Genetic Diversity and Vector Capacities.</title>
        <authorList>
            <consortium name="Tick Genome and Microbiome Consortium (TIGMIC)"/>
            <person name="Jia N."/>
            <person name="Wang J."/>
            <person name="Shi W."/>
            <person name="Du L."/>
            <person name="Sun Y."/>
            <person name="Zhan W."/>
            <person name="Jiang J.F."/>
            <person name="Wang Q."/>
            <person name="Zhang B."/>
            <person name="Ji P."/>
            <person name="Bell-Sakyi L."/>
            <person name="Cui X.M."/>
            <person name="Yuan T.T."/>
            <person name="Jiang B.G."/>
            <person name="Yang W.F."/>
            <person name="Lam T.T."/>
            <person name="Chang Q.C."/>
            <person name="Ding S.J."/>
            <person name="Wang X.J."/>
            <person name="Zhu J.G."/>
            <person name="Ruan X.D."/>
            <person name="Zhao L."/>
            <person name="Wei J.T."/>
            <person name="Ye R.Z."/>
            <person name="Que T.C."/>
            <person name="Du C.H."/>
            <person name="Zhou Y.H."/>
            <person name="Cheng J.X."/>
            <person name="Dai P.F."/>
            <person name="Guo W.B."/>
            <person name="Han X.H."/>
            <person name="Huang E.J."/>
            <person name="Li L.F."/>
            <person name="Wei W."/>
            <person name="Gao Y.C."/>
            <person name="Liu J.Z."/>
            <person name="Shao H.Z."/>
            <person name="Wang X."/>
            <person name="Wang C.C."/>
            <person name="Yang T.C."/>
            <person name="Huo Q.B."/>
            <person name="Li W."/>
            <person name="Chen H.Y."/>
            <person name="Chen S.E."/>
            <person name="Zhou L.G."/>
            <person name="Ni X.B."/>
            <person name="Tian J.H."/>
            <person name="Sheng Y."/>
            <person name="Liu T."/>
            <person name="Pan Y.S."/>
            <person name="Xia L.Y."/>
            <person name="Li J."/>
            <person name="Zhao F."/>
            <person name="Cao W.C."/>
        </authorList>
    </citation>
    <scope>NUCLEOTIDE SEQUENCE</scope>
    <source>
        <strain evidence="3">Rmic-2018</strain>
    </source>
</reference>
<evidence type="ECO:0000313" key="4">
    <source>
        <dbReference type="Proteomes" id="UP000821866"/>
    </source>
</evidence>
<feature type="compositionally biased region" description="Low complexity" evidence="1">
    <location>
        <begin position="15"/>
        <end position="29"/>
    </location>
</feature>
<dbReference type="AlphaFoldDB" id="A0A9J6EVE7"/>
<comment type="caution">
    <text evidence="3">The sequence shown here is derived from an EMBL/GenBank/DDBJ whole genome shotgun (WGS) entry which is preliminary data.</text>
</comment>
<feature type="compositionally biased region" description="Polar residues" evidence="1">
    <location>
        <begin position="145"/>
        <end position="155"/>
    </location>
</feature>
<name>A0A9J6EVE7_RHIMP</name>
<keyword evidence="2" id="KW-0472">Membrane</keyword>
<keyword evidence="4" id="KW-1185">Reference proteome</keyword>
<proteinExistence type="predicted"/>
<feature type="compositionally biased region" description="Polar residues" evidence="1">
    <location>
        <begin position="227"/>
        <end position="244"/>
    </location>
</feature>
<sequence length="414" mass="45209">MDQPRRNRSWRNDTDTSATSLTSSETSLSEDTRQIASNLKLLRPNQDPRAHRVTGIAWHHQPIYGAAPLPASPREAALRRPPAFPRLTRSSPKKGSRSPKCSGDDPDAPQVPLTTSLCYAAIVLLTTVLALTVGLVLVRLVPDTDGQSRSSNVVQGSKAHTGVPCTTKAPPPSAKTAASAAAHRARSYGLLRAMRSADAEKQKGEATATKIGDQGNPNNKTGEHSGVLQNNSRSGTSSGAEGSDVTNMQIRGQFSFPPELPAPPVRHRVLHALPNDHSGVLLQRFDKLMRKGDHILRSGGETCRPWDFPFGRCPMDDGDLFDSRQSCTRRCLDNQTYPELCRTPPSGSCTVYHLKYPYFAVRLPGALKMQCLKTSALSLQRQICLTGTNRFPRLVPARGLAPQTRLLRITTQYR</sequence>